<protein>
    <submittedName>
        <fullName evidence="1">Uncharacterized protein</fullName>
    </submittedName>
</protein>
<proteinExistence type="predicted"/>
<evidence type="ECO:0000313" key="1">
    <source>
        <dbReference type="EMBL" id="MPM88944.1"/>
    </source>
</evidence>
<dbReference type="EMBL" id="VSSQ01036452">
    <property type="protein sequence ID" value="MPM88944.1"/>
    <property type="molecule type" value="Genomic_DNA"/>
</dbReference>
<sequence length="139" mass="15837">MYSHIADCPFQLPCKFQCLPHKRLARFVCLCKLRNHPEAVVQGNRHLVAVFVGRETVWDKFCQPVRLGKGKSLYAGNIPDGTFGSHRTKCNHMRNMVLTVLLLYILQNLEAPLVIEVNVYIGHRNPVGVEETLKEEVVL</sequence>
<dbReference type="AlphaFoldDB" id="A0A645DHI0"/>
<accession>A0A645DHI0</accession>
<reference evidence="1" key="1">
    <citation type="submission" date="2019-08" db="EMBL/GenBank/DDBJ databases">
        <authorList>
            <person name="Kucharzyk K."/>
            <person name="Murdoch R.W."/>
            <person name="Higgins S."/>
            <person name="Loffler F."/>
        </authorList>
    </citation>
    <scope>NUCLEOTIDE SEQUENCE</scope>
</reference>
<organism evidence="1">
    <name type="scientific">bioreactor metagenome</name>
    <dbReference type="NCBI Taxonomy" id="1076179"/>
    <lineage>
        <taxon>unclassified sequences</taxon>
        <taxon>metagenomes</taxon>
        <taxon>ecological metagenomes</taxon>
    </lineage>
</organism>
<comment type="caution">
    <text evidence="1">The sequence shown here is derived from an EMBL/GenBank/DDBJ whole genome shotgun (WGS) entry which is preliminary data.</text>
</comment>
<name>A0A645DHI0_9ZZZZ</name>
<gene>
    <name evidence="1" type="ORF">SDC9_136048</name>
</gene>